<feature type="compositionally biased region" description="Basic and acidic residues" evidence="2">
    <location>
        <begin position="177"/>
        <end position="196"/>
    </location>
</feature>
<dbReference type="InterPro" id="IPR004865">
    <property type="entry name" value="HSR_dom"/>
</dbReference>
<dbReference type="InterPro" id="IPR000770">
    <property type="entry name" value="SAND_dom"/>
</dbReference>
<dbReference type="SUPFAM" id="SSF63763">
    <property type="entry name" value="SAND domain-like"/>
    <property type="match status" value="1"/>
</dbReference>
<organism evidence="4 5">
    <name type="scientific">Cirrhinus molitorella</name>
    <name type="common">mud carp</name>
    <dbReference type="NCBI Taxonomy" id="172907"/>
    <lineage>
        <taxon>Eukaryota</taxon>
        <taxon>Metazoa</taxon>
        <taxon>Chordata</taxon>
        <taxon>Craniata</taxon>
        <taxon>Vertebrata</taxon>
        <taxon>Euteleostomi</taxon>
        <taxon>Actinopterygii</taxon>
        <taxon>Neopterygii</taxon>
        <taxon>Teleostei</taxon>
        <taxon>Ostariophysi</taxon>
        <taxon>Cypriniformes</taxon>
        <taxon>Cyprinidae</taxon>
        <taxon>Labeoninae</taxon>
        <taxon>Labeonini</taxon>
        <taxon>Cirrhinus</taxon>
    </lineage>
</organism>
<feature type="domain" description="SAND" evidence="3">
    <location>
        <begin position="214"/>
        <end position="307"/>
    </location>
</feature>
<proteinExistence type="predicted"/>
<dbReference type="PANTHER" id="PTHR46386:SF1">
    <property type="entry name" value="NUCLEAR BODY PROTEIN SP140-LIKE PROTEIN"/>
    <property type="match status" value="1"/>
</dbReference>
<dbReference type="Proteomes" id="UP001558613">
    <property type="component" value="Unassembled WGS sequence"/>
</dbReference>
<protein>
    <recommendedName>
        <fullName evidence="3">SAND domain-containing protein</fullName>
    </recommendedName>
</protein>
<dbReference type="Pfam" id="PF01342">
    <property type="entry name" value="SAND"/>
    <property type="match status" value="1"/>
</dbReference>
<dbReference type="PANTHER" id="PTHR46386">
    <property type="entry name" value="NUCLEAR BODY PROTEIN SP140"/>
    <property type="match status" value="1"/>
</dbReference>
<gene>
    <name evidence="4" type="ORF">QQF64_024440</name>
</gene>
<dbReference type="Pfam" id="PF03172">
    <property type="entry name" value="HSR"/>
    <property type="match status" value="1"/>
</dbReference>
<reference evidence="4 5" key="1">
    <citation type="submission" date="2023-09" db="EMBL/GenBank/DDBJ databases">
        <authorList>
            <person name="Wang M."/>
        </authorList>
    </citation>
    <scope>NUCLEOTIDE SEQUENCE [LARGE SCALE GENOMIC DNA]</scope>
    <source>
        <strain evidence="4">GT-2023</strain>
        <tissue evidence="4">Liver</tissue>
    </source>
</reference>
<dbReference type="SMART" id="SM00258">
    <property type="entry name" value="SAND"/>
    <property type="match status" value="1"/>
</dbReference>
<dbReference type="InterPro" id="IPR043563">
    <property type="entry name" value="Sp110/Sp140/Sp140L-like"/>
</dbReference>
<accession>A0ABR3NLY8</accession>
<evidence type="ECO:0000256" key="2">
    <source>
        <dbReference type="SAM" id="MobiDB-lite"/>
    </source>
</evidence>
<feature type="region of interest" description="Disordered" evidence="2">
    <location>
        <begin position="127"/>
        <end position="213"/>
    </location>
</feature>
<dbReference type="Gene3D" id="3.10.390.10">
    <property type="entry name" value="SAND domain-like"/>
    <property type="match status" value="1"/>
</dbReference>
<feature type="compositionally biased region" description="Polar residues" evidence="2">
    <location>
        <begin position="134"/>
        <end position="153"/>
    </location>
</feature>
<evidence type="ECO:0000256" key="1">
    <source>
        <dbReference type="ARBA" id="ARBA00022553"/>
    </source>
</evidence>
<sequence>MQKQNIQTKSTLDLGFFTDEKLFDFFCENKTKISTIEDPLMFLHHLKDNKLITDDLFQKHKDVDVNGVYQVLEHIEQCSKKKVRKFWDCVNQSHLLELCPRLSEIIYALKSQLKGSDKKMREWKIEAQEKRKTVSNSESDQAGPSSQSTNNQRTMEKYVETAFPSPSLKMNNKTRKKSNEQDTEKEKEKAVKRMRTESNSVNNQAGLSSQSTMSQIKETEAEKAWDKPENKRWLPVTCGEGKEEKKAKLDRDALYKRKRDCIKYGSNMISPYLFEEMGGRGSSKSWKTSILCQGTTLKSLMDMGILKVPTVKGKFTLHK</sequence>
<comment type="caution">
    <text evidence="4">The sequence shown here is derived from an EMBL/GenBank/DDBJ whole genome shotgun (WGS) entry which is preliminary data.</text>
</comment>
<dbReference type="PROSITE" id="PS50864">
    <property type="entry name" value="SAND"/>
    <property type="match status" value="1"/>
</dbReference>
<keyword evidence="5" id="KW-1185">Reference proteome</keyword>
<dbReference type="InterPro" id="IPR010919">
    <property type="entry name" value="SAND-like_dom_sf"/>
</dbReference>
<feature type="compositionally biased region" description="Polar residues" evidence="2">
    <location>
        <begin position="197"/>
        <end position="213"/>
    </location>
</feature>
<name>A0ABR3NLY8_9TELE</name>
<dbReference type="EMBL" id="JAYMGO010000003">
    <property type="protein sequence ID" value="KAL1277767.1"/>
    <property type="molecule type" value="Genomic_DNA"/>
</dbReference>
<keyword evidence="1" id="KW-0597">Phosphoprotein</keyword>
<evidence type="ECO:0000259" key="3">
    <source>
        <dbReference type="PROSITE" id="PS50864"/>
    </source>
</evidence>
<evidence type="ECO:0000313" key="5">
    <source>
        <dbReference type="Proteomes" id="UP001558613"/>
    </source>
</evidence>
<evidence type="ECO:0000313" key="4">
    <source>
        <dbReference type="EMBL" id="KAL1277767.1"/>
    </source>
</evidence>